<accession>A0A2Z6AZ89</accession>
<sequence length="219" mass="25418">MPRIRRIVLPGEPHHIIQRGNRRLPVFFCEEDYQYYIEVMREWCDKRSVSIWAYCLMSNHIHLIAVPETEDGLRLAIGEAHRRYTLRVNRRKGWTGHLWQGRFSSFVMDEPYLIAAARYVELNPVEAGMVKTPADYRWSSARAHLAAKDDQFVKAAPLLGLVPDWGSFLKHPVDEDVYGLMSQHESTGRPLGSESFFDRIQSLFGVDLRPKKPGRKIIK</sequence>
<dbReference type="PANTHER" id="PTHR34322">
    <property type="entry name" value="TRANSPOSASE, Y1_TNP DOMAIN-CONTAINING"/>
    <property type="match status" value="1"/>
</dbReference>
<dbReference type="GO" id="GO:0004803">
    <property type="term" value="F:transposase activity"/>
    <property type="evidence" value="ECO:0007669"/>
    <property type="project" value="InterPro"/>
</dbReference>
<reference evidence="2 3" key="1">
    <citation type="journal article" date="2018" name="Sci. Adv.">
        <title>Multi-heme cytochromes provide a pathway for survival in energy-limited environments.</title>
        <authorList>
            <person name="Deng X."/>
            <person name="Dohmae N."/>
            <person name="Nealson K.H."/>
            <person name="Hashimoto K."/>
            <person name="Okamoto A."/>
        </authorList>
    </citation>
    <scope>NUCLEOTIDE SEQUENCE [LARGE SCALE GENOMIC DNA]</scope>
    <source>
        <strain evidence="2 3">IS5</strain>
    </source>
</reference>
<evidence type="ECO:0000313" key="3">
    <source>
        <dbReference type="Proteomes" id="UP000269883"/>
    </source>
</evidence>
<dbReference type="GO" id="GO:0006313">
    <property type="term" value="P:DNA transposition"/>
    <property type="evidence" value="ECO:0007669"/>
    <property type="project" value="InterPro"/>
</dbReference>
<dbReference type="AlphaFoldDB" id="A0A2Z6AZ89"/>
<evidence type="ECO:0000259" key="1">
    <source>
        <dbReference type="SMART" id="SM01321"/>
    </source>
</evidence>
<dbReference type="RefSeq" id="WP_126378633.1">
    <property type="nucleotide sequence ID" value="NZ_AP017378.1"/>
</dbReference>
<feature type="domain" description="Transposase IS200-like" evidence="1">
    <location>
        <begin position="9"/>
        <end position="123"/>
    </location>
</feature>
<gene>
    <name evidence="2" type="ORF">DFE_1769</name>
</gene>
<proteinExistence type="predicted"/>
<dbReference type="PANTHER" id="PTHR34322:SF2">
    <property type="entry name" value="TRANSPOSASE IS200-LIKE DOMAIN-CONTAINING PROTEIN"/>
    <property type="match status" value="1"/>
</dbReference>
<organism evidence="2 3">
    <name type="scientific">Desulfovibrio ferrophilus</name>
    <dbReference type="NCBI Taxonomy" id="241368"/>
    <lineage>
        <taxon>Bacteria</taxon>
        <taxon>Pseudomonadati</taxon>
        <taxon>Thermodesulfobacteriota</taxon>
        <taxon>Desulfovibrionia</taxon>
        <taxon>Desulfovibrionales</taxon>
        <taxon>Desulfovibrionaceae</taxon>
        <taxon>Desulfovibrio</taxon>
    </lineage>
</organism>
<dbReference type="InterPro" id="IPR002686">
    <property type="entry name" value="Transposase_17"/>
</dbReference>
<dbReference type="OrthoDB" id="5463652at2"/>
<name>A0A2Z6AZ89_9BACT</name>
<dbReference type="GO" id="GO:0003677">
    <property type="term" value="F:DNA binding"/>
    <property type="evidence" value="ECO:0007669"/>
    <property type="project" value="InterPro"/>
</dbReference>
<dbReference type="Pfam" id="PF01797">
    <property type="entry name" value="Y1_Tnp"/>
    <property type="match status" value="1"/>
</dbReference>
<dbReference type="InterPro" id="IPR036515">
    <property type="entry name" value="Transposase_17_sf"/>
</dbReference>
<evidence type="ECO:0000313" key="2">
    <source>
        <dbReference type="EMBL" id="BBD08495.1"/>
    </source>
</evidence>
<dbReference type="SUPFAM" id="SSF143422">
    <property type="entry name" value="Transposase IS200-like"/>
    <property type="match status" value="1"/>
</dbReference>
<dbReference type="KEGG" id="dfl:DFE_1769"/>
<keyword evidence="3" id="KW-1185">Reference proteome</keyword>
<dbReference type="Gene3D" id="3.30.70.1290">
    <property type="entry name" value="Transposase IS200-like"/>
    <property type="match status" value="1"/>
</dbReference>
<dbReference type="EMBL" id="AP017378">
    <property type="protein sequence ID" value="BBD08495.1"/>
    <property type="molecule type" value="Genomic_DNA"/>
</dbReference>
<protein>
    <recommendedName>
        <fullName evidence="1">Transposase IS200-like domain-containing protein</fullName>
    </recommendedName>
</protein>
<dbReference type="SMART" id="SM01321">
    <property type="entry name" value="Y1_Tnp"/>
    <property type="match status" value="1"/>
</dbReference>
<dbReference type="Proteomes" id="UP000269883">
    <property type="component" value="Chromosome"/>
</dbReference>